<evidence type="ECO:0000313" key="1">
    <source>
        <dbReference type="EMBL" id="THU61416.1"/>
    </source>
</evidence>
<dbReference type="Proteomes" id="UP000317650">
    <property type="component" value="Chromosome 7"/>
</dbReference>
<evidence type="ECO:0000313" key="2">
    <source>
        <dbReference type="Proteomes" id="UP000317650"/>
    </source>
</evidence>
<proteinExistence type="predicted"/>
<comment type="caution">
    <text evidence="1">The sequence shown here is derived from an EMBL/GenBank/DDBJ whole genome shotgun (WGS) entry which is preliminary data.</text>
</comment>
<dbReference type="AlphaFoldDB" id="A0A4V4H6V8"/>
<dbReference type="EMBL" id="PYDT01000005">
    <property type="protein sequence ID" value="THU61416.1"/>
    <property type="molecule type" value="Genomic_DNA"/>
</dbReference>
<organism evidence="1 2">
    <name type="scientific">Musa balbisiana</name>
    <name type="common">Banana</name>
    <dbReference type="NCBI Taxonomy" id="52838"/>
    <lineage>
        <taxon>Eukaryota</taxon>
        <taxon>Viridiplantae</taxon>
        <taxon>Streptophyta</taxon>
        <taxon>Embryophyta</taxon>
        <taxon>Tracheophyta</taxon>
        <taxon>Spermatophyta</taxon>
        <taxon>Magnoliopsida</taxon>
        <taxon>Liliopsida</taxon>
        <taxon>Zingiberales</taxon>
        <taxon>Musaceae</taxon>
        <taxon>Musa</taxon>
    </lineage>
</organism>
<accession>A0A4V4H6V8</accession>
<keyword evidence="2" id="KW-1185">Reference proteome</keyword>
<gene>
    <name evidence="1" type="ORF">C4D60_Mb07t23050</name>
</gene>
<name>A0A4V4H6V8_MUSBA</name>
<protein>
    <submittedName>
        <fullName evidence="1">Uncharacterized protein</fullName>
    </submittedName>
</protein>
<reference evidence="1 2" key="1">
    <citation type="journal article" date="2019" name="Nat. Plants">
        <title>Genome sequencing of Musa balbisiana reveals subgenome evolution and function divergence in polyploid bananas.</title>
        <authorList>
            <person name="Yao X."/>
        </authorList>
    </citation>
    <scope>NUCLEOTIDE SEQUENCE [LARGE SCALE GENOMIC DNA]</scope>
    <source>
        <strain evidence="2">cv. DH-PKW</strain>
        <tissue evidence="1">Leaves</tissue>
    </source>
</reference>
<sequence length="159" mass="17673">MKGGFDARYSLLRYGASSGSTKINKFEIFNGESKKVYTDVALPEILKVMYCQCISSDSQNTSITTSYTWRIEAAATNAHIIYFGSFISNLENKIMGIHHAGPSLSSLLWTAKYCVVMPVWNPLCDKAMFREGMICGTQKTLVRLMAHSAANQLHLPHPS</sequence>